<evidence type="ECO:0000313" key="3">
    <source>
        <dbReference type="EMBL" id="KAF2450675.1"/>
    </source>
</evidence>
<evidence type="ECO:0000313" key="4">
    <source>
        <dbReference type="Proteomes" id="UP000799764"/>
    </source>
</evidence>
<feature type="compositionally biased region" description="Polar residues" evidence="1">
    <location>
        <begin position="364"/>
        <end position="375"/>
    </location>
</feature>
<keyword evidence="4" id="KW-1185">Reference proteome</keyword>
<gene>
    <name evidence="3" type="ORF">P171DRAFT_439285</name>
</gene>
<feature type="region of interest" description="Disordered" evidence="1">
    <location>
        <begin position="483"/>
        <end position="560"/>
    </location>
</feature>
<feature type="compositionally biased region" description="Pro residues" evidence="1">
    <location>
        <begin position="538"/>
        <end position="548"/>
    </location>
</feature>
<dbReference type="Proteomes" id="UP000799764">
    <property type="component" value="Unassembled WGS sequence"/>
</dbReference>
<reference evidence="3" key="1">
    <citation type="journal article" date="2020" name="Stud. Mycol.">
        <title>101 Dothideomycetes genomes: a test case for predicting lifestyles and emergence of pathogens.</title>
        <authorList>
            <person name="Haridas S."/>
            <person name="Albert R."/>
            <person name="Binder M."/>
            <person name="Bloem J."/>
            <person name="Labutti K."/>
            <person name="Salamov A."/>
            <person name="Andreopoulos B."/>
            <person name="Baker S."/>
            <person name="Barry K."/>
            <person name="Bills G."/>
            <person name="Bluhm B."/>
            <person name="Cannon C."/>
            <person name="Castanera R."/>
            <person name="Culley D."/>
            <person name="Daum C."/>
            <person name="Ezra D."/>
            <person name="Gonzalez J."/>
            <person name="Henrissat B."/>
            <person name="Kuo A."/>
            <person name="Liang C."/>
            <person name="Lipzen A."/>
            <person name="Lutzoni F."/>
            <person name="Magnuson J."/>
            <person name="Mondo S."/>
            <person name="Nolan M."/>
            <person name="Ohm R."/>
            <person name="Pangilinan J."/>
            <person name="Park H.-J."/>
            <person name="Ramirez L."/>
            <person name="Alfaro M."/>
            <person name="Sun H."/>
            <person name="Tritt A."/>
            <person name="Yoshinaga Y."/>
            <person name="Zwiers L.-H."/>
            <person name="Turgeon B."/>
            <person name="Goodwin S."/>
            <person name="Spatafora J."/>
            <person name="Crous P."/>
            <person name="Grigoriev I."/>
        </authorList>
    </citation>
    <scope>NUCLEOTIDE SEQUENCE</scope>
    <source>
        <strain evidence="3">CBS 690.94</strain>
    </source>
</reference>
<evidence type="ECO:0000256" key="1">
    <source>
        <dbReference type="SAM" id="MobiDB-lite"/>
    </source>
</evidence>
<keyword evidence="2" id="KW-1133">Transmembrane helix</keyword>
<feature type="transmembrane region" description="Helical" evidence="2">
    <location>
        <begin position="395"/>
        <end position="417"/>
    </location>
</feature>
<feature type="compositionally biased region" description="Low complexity" evidence="1">
    <location>
        <begin position="497"/>
        <end position="510"/>
    </location>
</feature>
<evidence type="ECO:0000256" key="2">
    <source>
        <dbReference type="SAM" id="Phobius"/>
    </source>
</evidence>
<proteinExistence type="predicted"/>
<name>A0A9P4PUT5_9PLEO</name>
<organism evidence="3 4">
    <name type="scientific">Karstenula rhodostoma CBS 690.94</name>
    <dbReference type="NCBI Taxonomy" id="1392251"/>
    <lineage>
        <taxon>Eukaryota</taxon>
        <taxon>Fungi</taxon>
        <taxon>Dikarya</taxon>
        <taxon>Ascomycota</taxon>
        <taxon>Pezizomycotina</taxon>
        <taxon>Dothideomycetes</taxon>
        <taxon>Pleosporomycetidae</taxon>
        <taxon>Pleosporales</taxon>
        <taxon>Massarineae</taxon>
        <taxon>Didymosphaeriaceae</taxon>
        <taxon>Karstenula</taxon>
    </lineage>
</organism>
<keyword evidence="2" id="KW-0472">Membrane</keyword>
<accession>A0A9P4PUT5</accession>
<feature type="compositionally biased region" description="Basic and acidic residues" evidence="1">
    <location>
        <begin position="180"/>
        <end position="196"/>
    </location>
</feature>
<dbReference type="EMBL" id="MU001493">
    <property type="protein sequence ID" value="KAF2450675.1"/>
    <property type="molecule type" value="Genomic_DNA"/>
</dbReference>
<sequence length="560" mass="58632">MDAAGFASLRVFMQQKSDLYWQRFVISTALSQGRTFRQKAAAYAEPAPGGHASRVQFLEAHAALAPAAAELLDIHEPTRIALNAADRASQCRRGTTLYNREPTFPDSDLLPTRRMCGAAGLRLDLSSVSLFELYSTFWLCWILALWLTGVGAQDNGGGGSVSSAGANANFGGGNGGFGDGNDRGGGRFGHKPDFRKGGRFGNGRNGGQQGGDQTATDDPSSEADDEDTEGALTSSSPVTLSVPVEISAAQAIVTVETTVFPESTNSPIATSSTPIETFEQPISSADAFPTPQSRPATLAGIPYVAPSITAIVQSLSFLAALAPVSSLSPVSSRTTIRLTVTSSTTVYVDSTTLPLPTSAPAEADSTSAQATQTPSLDLAPLPASSVKPLSAGEKAGVGIGIALAILAIFGAIAYELYRRREMKAREPLGSQYEGPPHRRLVLTGAFKSYFGPRNKGEQKGDPEWSIESAEKVFIVRAGSIKSVESQPRPMTPPLPSLPLSGPRPALSGSGTELLKVGMTVPERKPTPRLADLALSNPPVSPSSFPSPPRAGKNGSWPLPE</sequence>
<feature type="region of interest" description="Disordered" evidence="1">
    <location>
        <begin position="353"/>
        <end position="377"/>
    </location>
</feature>
<feature type="compositionally biased region" description="Acidic residues" evidence="1">
    <location>
        <begin position="219"/>
        <end position="229"/>
    </location>
</feature>
<feature type="compositionally biased region" description="Gly residues" evidence="1">
    <location>
        <begin position="199"/>
        <end position="210"/>
    </location>
</feature>
<keyword evidence="2" id="KW-0812">Transmembrane</keyword>
<feature type="region of interest" description="Disordered" evidence="1">
    <location>
        <begin position="175"/>
        <end position="237"/>
    </location>
</feature>
<dbReference type="AlphaFoldDB" id="A0A9P4PUT5"/>
<comment type="caution">
    <text evidence="3">The sequence shown here is derived from an EMBL/GenBank/DDBJ whole genome shotgun (WGS) entry which is preliminary data.</text>
</comment>
<protein>
    <submittedName>
        <fullName evidence="3">Uncharacterized protein</fullName>
    </submittedName>
</protein>
<dbReference type="OrthoDB" id="3801448at2759"/>